<dbReference type="AlphaFoldDB" id="A0A6N1VI78"/>
<dbReference type="KEGG" id="orm:HTY61_13630"/>
<protein>
    <submittedName>
        <fullName evidence="2">Uncharacterized protein</fullName>
    </submittedName>
</protein>
<feature type="transmembrane region" description="Helical" evidence="1">
    <location>
        <begin position="50"/>
        <end position="68"/>
    </location>
</feature>
<dbReference type="Proteomes" id="UP000509367">
    <property type="component" value="Chromosome"/>
</dbReference>
<name>A0A6N1VI78_9HYPH</name>
<evidence type="ECO:0000256" key="1">
    <source>
        <dbReference type="SAM" id="Phobius"/>
    </source>
</evidence>
<keyword evidence="3" id="KW-1185">Reference proteome</keyword>
<reference evidence="2 3" key="1">
    <citation type="submission" date="2020-06" db="EMBL/GenBank/DDBJ databases">
        <title>Oricola thermophila sp. nov. isolated from a tidal sediments.</title>
        <authorList>
            <person name="Kwon K.K."/>
            <person name="Yang S.-H."/>
            <person name="Park M.-J."/>
        </authorList>
    </citation>
    <scope>NUCLEOTIDE SEQUENCE [LARGE SCALE GENOMIC DNA]</scope>
    <source>
        <strain evidence="2 3">MEBiC13590</strain>
    </source>
</reference>
<keyword evidence="1" id="KW-0472">Membrane</keyword>
<evidence type="ECO:0000313" key="3">
    <source>
        <dbReference type="Proteomes" id="UP000509367"/>
    </source>
</evidence>
<keyword evidence="1" id="KW-1133">Transmembrane helix</keyword>
<accession>A0A6N1VI78</accession>
<dbReference type="RefSeq" id="WP_175277317.1">
    <property type="nucleotide sequence ID" value="NZ_CP054836.1"/>
</dbReference>
<proteinExistence type="predicted"/>
<organism evidence="2 3">
    <name type="scientific">Oricola thermophila</name>
    <dbReference type="NCBI Taxonomy" id="2742145"/>
    <lineage>
        <taxon>Bacteria</taxon>
        <taxon>Pseudomonadati</taxon>
        <taxon>Pseudomonadota</taxon>
        <taxon>Alphaproteobacteria</taxon>
        <taxon>Hyphomicrobiales</taxon>
        <taxon>Ahrensiaceae</taxon>
        <taxon>Oricola</taxon>
    </lineage>
</organism>
<evidence type="ECO:0000313" key="2">
    <source>
        <dbReference type="EMBL" id="QKV19425.1"/>
    </source>
</evidence>
<gene>
    <name evidence="2" type="ORF">HTY61_13630</name>
</gene>
<sequence>MTKAAFGRRNAKVIASSADAVLKEHAEYRAGAKAEKTAAKNRDGSLIDRMLAWLSYYTLVFVSTVAMTPDTAAAAVMKVRQVVETALPG</sequence>
<dbReference type="EMBL" id="CP054836">
    <property type="protein sequence ID" value="QKV19425.1"/>
    <property type="molecule type" value="Genomic_DNA"/>
</dbReference>
<keyword evidence="1" id="KW-0812">Transmembrane</keyword>